<organism evidence="2 3">
    <name type="scientific">Mythimna separata</name>
    <name type="common">Oriental armyworm</name>
    <name type="synonym">Pseudaletia separata</name>
    <dbReference type="NCBI Taxonomy" id="271217"/>
    <lineage>
        <taxon>Eukaryota</taxon>
        <taxon>Metazoa</taxon>
        <taxon>Ecdysozoa</taxon>
        <taxon>Arthropoda</taxon>
        <taxon>Hexapoda</taxon>
        <taxon>Insecta</taxon>
        <taxon>Pterygota</taxon>
        <taxon>Neoptera</taxon>
        <taxon>Endopterygota</taxon>
        <taxon>Lepidoptera</taxon>
        <taxon>Glossata</taxon>
        <taxon>Ditrysia</taxon>
        <taxon>Noctuoidea</taxon>
        <taxon>Noctuidae</taxon>
        <taxon>Noctuinae</taxon>
        <taxon>Hadenini</taxon>
        <taxon>Mythimna</taxon>
    </lineage>
</organism>
<accession>A0AAD8DV63</accession>
<evidence type="ECO:0000256" key="1">
    <source>
        <dbReference type="SAM" id="MobiDB-lite"/>
    </source>
</evidence>
<sequence length="169" mass="18471">MAIVCPWISIEISFRAAAILTTRAYEFTTMTVRGRRALQVTDSTEILNISDFEDSGDDEDFVGCLINTDDRSDAAQSSEDEDSSDSDDDSNLSEVRAGSSGVGRTTAGRRGRGRRRAGARSLGPSQTLDIAPWKRSKFEVTLPGLPSPSYLPSMIDPSIIKLFFCFCVM</sequence>
<feature type="compositionally biased region" description="Acidic residues" evidence="1">
    <location>
        <begin position="78"/>
        <end position="91"/>
    </location>
</feature>
<comment type="caution">
    <text evidence="2">The sequence shown here is derived from an EMBL/GenBank/DDBJ whole genome shotgun (WGS) entry which is preliminary data.</text>
</comment>
<reference evidence="2" key="1">
    <citation type="submission" date="2023-03" db="EMBL/GenBank/DDBJ databases">
        <title>Chromosome-level genomes of two armyworms, Mythimna separata and Mythimna loreyi, provide insights into the biosynthesis and reception of sex pheromones.</title>
        <authorList>
            <person name="Zhao H."/>
        </authorList>
    </citation>
    <scope>NUCLEOTIDE SEQUENCE</scope>
    <source>
        <strain evidence="2">BeijingLab</strain>
        <tissue evidence="2">Pupa</tissue>
    </source>
</reference>
<keyword evidence="3" id="KW-1185">Reference proteome</keyword>
<protein>
    <submittedName>
        <fullName evidence="2">Uncharacterized protein</fullName>
    </submittedName>
</protein>
<feature type="compositionally biased region" description="Low complexity" evidence="1">
    <location>
        <begin position="97"/>
        <end position="106"/>
    </location>
</feature>
<feature type="region of interest" description="Disordered" evidence="1">
    <location>
        <begin position="69"/>
        <end position="126"/>
    </location>
</feature>
<feature type="compositionally biased region" description="Basic residues" evidence="1">
    <location>
        <begin position="107"/>
        <end position="118"/>
    </location>
</feature>
<dbReference type="AlphaFoldDB" id="A0AAD8DV63"/>
<dbReference type="EMBL" id="JARGEI010000011">
    <property type="protein sequence ID" value="KAJ8723753.1"/>
    <property type="molecule type" value="Genomic_DNA"/>
</dbReference>
<evidence type="ECO:0000313" key="2">
    <source>
        <dbReference type="EMBL" id="KAJ8723753.1"/>
    </source>
</evidence>
<name>A0AAD8DV63_MYTSE</name>
<gene>
    <name evidence="2" type="ORF">PYW07_007733</name>
</gene>
<dbReference type="Proteomes" id="UP001231518">
    <property type="component" value="Chromosome 20"/>
</dbReference>
<evidence type="ECO:0000313" key="3">
    <source>
        <dbReference type="Proteomes" id="UP001231518"/>
    </source>
</evidence>
<proteinExistence type="predicted"/>